<reference evidence="1 2" key="1">
    <citation type="submission" date="2015-06" db="EMBL/GenBank/DDBJ databases">
        <title>Survival trade-offs in plant roots during colonization by closely related pathogenic and mutualistic fungi.</title>
        <authorList>
            <person name="Hacquard S."/>
            <person name="Kracher B."/>
            <person name="Hiruma K."/>
            <person name="Weinman A."/>
            <person name="Muench P."/>
            <person name="Garrido Oter R."/>
            <person name="Ver Loren van Themaat E."/>
            <person name="Dallerey J.-F."/>
            <person name="Damm U."/>
            <person name="Henrissat B."/>
            <person name="Lespinet O."/>
            <person name="Thon M."/>
            <person name="Kemen E."/>
            <person name="McHardy A.C."/>
            <person name="Schulze-Lefert P."/>
            <person name="O'Connell R.J."/>
        </authorList>
    </citation>
    <scope>NUCLEOTIDE SEQUENCE [LARGE SCALE GENOMIC DNA]</scope>
    <source>
        <strain evidence="1 2">MAFF 238704</strain>
    </source>
</reference>
<name>A0A162NNS7_COLIC</name>
<sequence length="97" mass="9828">LCEIHGELVVKMGICIRDNDCPDKEASQVVEIIGSICDVYEQSSGADAVSSASSIITAAIGKVTVTASSTPTSTNAANPMGHKIEVAVVAVAAALLL</sequence>
<dbReference type="STRING" id="1573173.A0A162NNS7"/>
<keyword evidence="2" id="KW-1185">Reference proteome</keyword>
<dbReference type="AlphaFoldDB" id="A0A162NNS7"/>
<protein>
    <submittedName>
        <fullName evidence="1">Uncharacterized protein</fullName>
    </submittedName>
</protein>
<evidence type="ECO:0000313" key="1">
    <source>
        <dbReference type="EMBL" id="KZL86143.1"/>
    </source>
</evidence>
<dbReference type="EMBL" id="LFIW01000520">
    <property type="protein sequence ID" value="KZL86143.1"/>
    <property type="molecule type" value="Genomic_DNA"/>
</dbReference>
<comment type="caution">
    <text evidence="1">The sequence shown here is derived from an EMBL/GenBank/DDBJ whole genome shotgun (WGS) entry which is preliminary data.</text>
</comment>
<proteinExistence type="predicted"/>
<organism evidence="1 2">
    <name type="scientific">Colletotrichum incanum</name>
    <name type="common">Soybean anthracnose fungus</name>
    <dbReference type="NCBI Taxonomy" id="1573173"/>
    <lineage>
        <taxon>Eukaryota</taxon>
        <taxon>Fungi</taxon>
        <taxon>Dikarya</taxon>
        <taxon>Ascomycota</taxon>
        <taxon>Pezizomycotina</taxon>
        <taxon>Sordariomycetes</taxon>
        <taxon>Hypocreomycetidae</taxon>
        <taxon>Glomerellales</taxon>
        <taxon>Glomerellaceae</taxon>
        <taxon>Colletotrichum</taxon>
        <taxon>Colletotrichum spaethianum species complex</taxon>
    </lineage>
</organism>
<gene>
    <name evidence="1" type="ORF">CI238_09117</name>
</gene>
<dbReference type="Proteomes" id="UP000076584">
    <property type="component" value="Unassembled WGS sequence"/>
</dbReference>
<feature type="non-terminal residue" evidence="1">
    <location>
        <position position="1"/>
    </location>
</feature>
<accession>A0A162NNS7</accession>
<evidence type="ECO:0000313" key="2">
    <source>
        <dbReference type="Proteomes" id="UP000076584"/>
    </source>
</evidence>